<dbReference type="InterPro" id="IPR002347">
    <property type="entry name" value="SDR_fam"/>
</dbReference>
<organism evidence="6 7">
    <name type="scientific">Thioclava sediminum</name>
    <dbReference type="NCBI Taxonomy" id="1915319"/>
    <lineage>
        <taxon>Bacteria</taxon>
        <taxon>Pseudomonadati</taxon>
        <taxon>Pseudomonadota</taxon>
        <taxon>Alphaproteobacteria</taxon>
        <taxon>Rhodobacterales</taxon>
        <taxon>Paracoccaceae</taxon>
        <taxon>Thioclava</taxon>
    </lineage>
</organism>
<dbReference type="InterPro" id="IPR020904">
    <property type="entry name" value="Sc_DH/Rdtase_CS"/>
</dbReference>
<dbReference type="EMBL" id="MPZV01000004">
    <property type="protein sequence ID" value="OOY22878.1"/>
    <property type="molecule type" value="Genomic_DNA"/>
</dbReference>
<dbReference type="PANTHER" id="PTHR44196">
    <property type="entry name" value="DEHYDROGENASE/REDUCTASE SDR FAMILY MEMBER 7B"/>
    <property type="match status" value="1"/>
</dbReference>
<reference evidence="6 7" key="1">
    <citation type="submission" date="2016-11" db="EMBL/GenBank/DDBJ databases">
        <title>A multilocus sequence analysis scheme for characterization of bacteria in the genus Thioclava.</title>
        <authorList>
            <person name="Liu Y."/>
            <person name="Shao Z."/>
        </authorList>
    </citation>
    <scope>NUCLEOTIDE SEQUENCE [LARGE SCALE GENOMIC DNA]</scope>
    <source>
        <strain evidence="6 7">TAW-CT134</strain>
    </source>
</reference>
<sequence length="334" mass="35654">MTNIVITGASAGVGRAVARRFATKGNRITLIARNKARLEKAAEEIRSKGGEALVQPLDVADADAVEAAAVAAERAFGPIDIWINIAMVTVLSPVAEMTPEEYCRVTEVTYLGTVNGTLSALKRFRQQGWGTIVQTGSALAYRAVPLQSAYCAAKAAIVGFTDSLRSELIHEKSDVKITVCHLPAVNTPQFDWARNKLPNRPRPVAPVFQPELIADGIHHAAFHPKREYWLGFSAVKAILSEKISPELGDLYLARTAISGQQTEEPADPTRADNLYDSVDGDWEARGRFSDEASDSSPAIAISEHGGSRLVAGGGAALVAGLMLGAVFAASRHRG</sequence>
<dbReference type="PROSITE" id="PS00061">
    <property type="entry name" value="ADH_SHORT"/>
    <property type="match status" value="1"/>
</dbReference>
<keyword evidence="4" id="KW-1133">Transmembrane helix</keyword>
<dbReference type="Gene3D" id="3.40.50.720">
    <property type="entry name" value="NAD(P)-binding Rossmann-like Domain"/>
    <property type="match status" value="1"/>
</dbReference>
<gene>
    <name evidence="6" type="ORF">BMI91_15535</name>
</gene>
<comment type="similarity">
    <text evidence="1 3">Belongs to the short-chain dehydrogenases/reductases (SDR) family.</text>
</comment>
<keyword evidence="4" id="KW-0812">Transmembrane</keyword>
<feature type="domain" description="Ketoreductase" evidence="5">
    <location>
        <begin position="2"/>
        <end position="180"/>
    </location>
</feature>
<dbReference type="Pfam" id="PF00106">
    <property type="entry name" value="adh_short"/>
    <property type="match status" value="1"/>
</dbReference>
<evidence type="ECO:0000256" key="3">
    <source>
        <dbReference type="RuleBase" id="RU000363"/>
    </source>
</evidence>
<feature type="transmembrane region" description="Helical" evidence="4">
    <location>
        <begin position="309"/>
        <end position="329"/>
    </location>
</feature>
<comment type="caution">
    <text evidence="6">The sequence shown here is derived from an EMBL/GenBank/DDBJ whole genome shotgun (WGS) entry which is preliminary data.</text>
</comment>
<dbReference type="SUPFAM" id="SSF51735">
    <property type="entry name" value="NAD(P)-binding Rossmann-fold domains"/>
    <property type="match status" value="1"/>
</dbReference>
<dbReference type="PRINTS" id="PR00080">
    <property type="entry name" value="SDRFAMILY"/>
</dbReference>
<evidence type="ECO:0000259" key="5">
    <source>
        <dbReference type="SMART" id="SM00822"/>
    </source>
</evidence>
<evidence type="ECO:0000313" key="7">
    <source>
        <dbReference type="Proteomes" id="UP000190787"/>
    </source>
</evidence>
<dbReference type="SMART" id="SM00822">
    <property type="entry name" value="PKS_KR"/>
    <property type="match status" value="1"/>
</dbReference>
<evidence type="ECO:0000313" key="6">
    <source>
        <dbReference type="EMBL" id="OOY22878.1"/>
    </source>
</evidence>
<evidence type="ECO:0000256" key="2">
    <source>
        <dbReference type="ARBA" id="ARBA00023002"/>
    </source>
</evidence>
<evidence type="ECO:0000256" key="4">
    <source>
        <dbReference type="SAM" id="Phobius"/>
    </source>
</evidence>
<dbReference type="NCBIfam" id="NF005495">
    <property type="entry name" value="PRK07109.1"/>
    <property type="match status" value="1"/>
</dbReference>
<keyword evidence="7" id="KW-1185">Reference proteome</keyword>
<dbReference type="InterPro" id="IPR057326">
    <property type="entry name" value="KR_dom"/>
</dbReference>
<dbReference type="InterPro" id="IPR036291">
    <property type="entry name" value="NAD(P)-bd_dom_sf"/>
</dbReference>
<keyword evidence="2" id="KW-0560">Oxidoreductase</keyword>
<protein>
    <submittedName>
        <fullName evidence="6">Short-chain dehydrogenase</fullName>
    </submittedName>
</protein>
<name>A0ABX3MTK5_9RHOB</name>
<accession>A0ABX3MTK5</accession>
<dbReference type="Proteomes" id="UP000190787">
    <property type="component" value="Unassembled WGS sequence"/>
</dbReference>
<keyword evidence="4" id="KW-0472">Membrane</keyword>
<evidence type="ECO:0000256" key="1">
    <source>
        <dbReference type="ARBA" id="ARBA00006484"/>
    </source>
</evidence>
<dbReference type="PRINTS" id="PR00081">
    <property type="entry name" value="GDHRDH"/>
</dbReference>
<dbReference type="PANTHER" id="PTHR44196:SF1">
    <property type="entry name" value="DEHYDROGENASE_REDUCTASE SDR FAMILY MEMBER 7B"/>
    <property type="match status" value="1"/>
</dbReference>
<dbReference type="RefSeq" id="WP_078605808.1">
    <property type="nucleotide sequence ID" value="NZ_MPZV01000004.1"/>
</dbReference>
<proteinExistence type="inferred from homology"/>